<evidence type="ECO:0000313" key="3">
    <source>
        <dbReference type="EMBL" id="PJG51401.1"/>
    </source>
</evidence>
<organism evidence="3 4">
    <name type="scientific">Bradyrhizobium forestalis</name>
    <dbReference type="NCBI Taxonomy" id="1419263"/>
    <lineage>
        <taxon>Bacteria</taxon>
        <taxon>Pseudomonadati</taxon>
        <taxon>Pseudomonadota</taxon>
        <taxon>Alphaproteobacteria</taxon>
        <taxon>Hyphomicrobiales</taxon>
        <taxon>Nitrobacteraceae</taxon>
        <taxon>Bradyrhizobium</taxon>
    </lineage>
</organism>
<feature type="coiled-coil region" evidence="1">
    <location>
        <begin position="394"/>
        <end position="421"/>
    </location>
</feature>
<reference evidence="3 4" key="1">
    <citation type="submission" date="2017-11" db="EMBL/GenBank/DDBJ databases">
        <title>Bradyrhizobium forestalis sp. nov., an efficient nitrogen-fixing bacterium isolated from nodules of forest legume species in the Amazon.</title>
        <authorList>
            <person name="Costa E.M."/>
            <person name="Guimaraes A."/>
            <person name="Carvalho T.S."/>
            <person name="Rodrigues T.L."/>
            <person name="Ribeiro P.R.A."/>
            <person name="Lebbe L."/>
            <person name="Willems A."/>
            <person name="Moreira F.M.S."/>
        </authorList>
    </citation>
    <scope>NUCLEOTIDE SEQUENCE [LARGE SCALE GENOMIC DNA]</scope>
    <source>
        <strain evidence="3 4">INPA54B</strain>
    </source>
</reference>
<accession>A0A2M8R0Q3</accession>
<name>A0A2M8R0Q3_9BRAD</name>
<gene>
    <name evidence="3" type="ORF">CVM73_30995</name>
</gene>
<dbReference type="InterPro" id="IPR038734">
    <property type="entry name" value="YhaN_AAA"/>
</dbReference>
<feature type="coiled-coil region" evidence="1">
    <location>
        <begin position="486"/>
        <end position="513"/>
    </location>
</feature>
<dbReference type="AlphaFoldDB" id="A0A2M8R0Q3"/>
<dbReference type="SUPFAM" id="SSF52540">
    <property type="entry name" value="P-loop containing nucleoside triphosphate hydrolases"/>
    <property type="match status" value="1"/>
</dbReference>
<evidence type="ECO:0000259" key="2">
    <source>
        <dbReference type="Pfam" id="PF13514"/>
    </source>
</evidence>
<dbReference type="PANTHER" id="PTHR41259">
    <property type="entry name" value="DOUBLE-STRAND BREAK REPAIR RAD50 ATPASE, PUTATIVE-RELATED"/>
    <property type="match status" value="1"/>
</dbReference>
<proteinExistence type="predicted"/>
<feature type="coiled-coil region" evidence="1">
    <location>
        <begin position="215"/>
        <end position="242"/>
    </location>
</feature>
<dbReference type="OrthoDB" id="9764467at2"/>
<keyword evidence="1" id="KW-0175">Coiled coil</keyword>
<dbReference type="Pfam" id="PF13514">
    <property type="entry name" value="AAA_27"/>
    <property type="match status" value="1"/>
</dbReference>
<dbReference type="Gene3D" id="3.40.50.300">
    <property type="entry name" value="P-loop containing nucleotide triphosphate hydrolases"/>
    <property type="match status" value="2"/>
</dbReference>
<evidence type="ECO:0000313" key="4">
    <source>
        <dbReference type="Proteomes" id="UP000231194"/>
    </source>
</evidence>
<comment type="caution">
    <text evidence="3">The sequence shown here is derived from an EMBL/GenBank/DDBJ whole genome shotgun (WGS) entry which is preliminary data.</text>
</comment>
<dbReference type="InterPro" id="IPR027417">
    <property type="entry name" value="P-loop_NTPase"/>
</dbReference>
<sequence length="1180" mass="130171">MRIRSLDLIRYGHFTGTTLHFPSGEPDFHVVYGENEAGKSTTMSAIEDLLFGIPGQSSRNFLHENAALRIGAALERDGALLSVRRRKGNKDTLLGPDDLPLAAGDGMLAPLLGGMDRAFFCRMFCLDHERLRAGGRDITQAKDDIGAALFAAGAGVSGLRDRLGAMQAEADGLWASRKAGHRKYYQAEDRLKEADAALRQHTVSVNKWQELKSAFEEARGLCNQIEKEIEEHVSELAKISRVRRVYRGVRRLQEIETEIVDLGAVVELPPDAASQFEKASGDNAAAEVRISAFREQIATIGTEISGLVVDDGVLLHQTEIERLSKRSIQLSSGRADLPKRRVELAAAEEVLKRAAIELGWTGSVADLVERIPPRAKVAAVRGLLTSRGSRFAAVDSAEAALEDASEKLADIHARIEALGAQKDLSVLAGVVESIRAFGDLNARLLSIHQEHQDADRSCQRQMADMNPPIVSETSLQALKSPTEEAVRAHRDAARELQARIQRQQAVTRELTRTVENNRKSYARLVSDERIVGVEELKKLRERRDAGWSIIRRRHVDKIMVPESEELAFTSGEPLLNAYVKAIEDADTAADRRFQNAQSTAAAMVLARQIADEQDVLESAKQELFSFAEEQKALAEAWAILWKQVTDDPRSPDEMLEWLDARAGVLDQIAKRDAALHAGSSLQEQIAKAKQQLASLMADTAIAASADILPLNGILGAAEARLRTEEGNTQKRNELALEERKVATEVERRRVAVENAAKERDVWNAQWKEALRGLNLLPEAPLETVQEQIEAIDQMRETSAKIADLKHERIGKIERDITAFTEDVEKLVNAIAPRFSGQNADEAILQLHAQLNAARQTVVSRDEKAEAMRSLQKKLEECDKSRTDAAAVMDGLKRAAAVDSIDRLRAAILQSDLQRALRAERSRLRTTLEADGDGLGVEQLAEECRSADPDQTTAREQTLKAILKDVRERQLIAIQSRNDTERLFEAVGGDAAAAKAAGDRQLALAEMKEVAAQYARVRSATIILRWAIERFRREKQAPLLKRAGELFSILTGGSFQRLTLEYDEKDLPHLAGVRGDGGAVPVSGLSEGAADQLFFALRIAAVEEYLMHAAPVPFIADDLFINYDDARASAGFRVLQLLAEKTQVLFFTHHQHLLDVADTAFGRSVSTATLEPRPHQMKNVA</sequence>
<dbReference type="PANTHER" id="PTHR41259:SF1">
    <property type="entry name" value="DOUBLE-STRAND BREAK REPAIR RAD50 ATPASE, PUTATIVE-RELATED"/>
    <property type="match status" value="1"/>
</dbReference>
<feature type="domain" description="YhaN AAA" evidence="2">
    <location>
        <begin position="1"/>
        <end position="208"/>
    </location>
</feature>
<dbReference type="Proteomes" id="UP000231194">
    <property type="component" value="Unassembled WGS sequence"/>
</dbReference>
<evidence type="ECO:0000256" key="1">
    <source>
        <dbReference type="SAM" id="Coils"/>
    </source>
</evidence>
<dbReference type="EMBL" id="PGVG01000037">
    <property type="protein sequence ID" value="PJG51401.1"/>
    <property type="molecule type" value="Genomic_DNA"/>
</dbReference>
<keyword evidence="4" id="KW-1185">Reference proteome</keyword>
<dbReference type="RefSeq" id="WP_100235556.1">
    <property type="nucleotide sequence ID" value="NZ_PGVG01000037.1"/>
</dbReference>
<protein>
    <submittedName>
        <fullName evidence="3">DNA double-strand break repair Rad50 ATPase</fullName>
    </submittedName>
</protein>